<dbReference type="Proteomes" id="UP000320390">
    <property type="component" value="Chromosome"/>
</dbReference>
<accession>A0A518EP56</accession>
<keyword evidence="2" id="KW-1185">Reference proteome</keyword>
<organism evidence="1 2">
    <name type="scientific">Saltatorellus ferox</name>
    <dbReference type="NCBI Taxonomy" id="2528018"/>
    <lineage>
        <taxon>Bacteria</taxon>
        <taxon>Pseudomonadati</taxon>
        <taxon>Planctomycetota</taxon>
        <taxon>Planctomycetia</taxon>
        <taxon>Planctomycetia incertae sedis</taxon>
        <taxon>Saltatorellus</taxon>
    </lineage>
</organism>
<gene>
    <name evidence="1" type="ORF">Poly30_13750</name>
</gene>
<evidence type="ECO:0000313" key="2">
    <source>
        <dbReference type="Proteomes" id="UP000320390"/>
    </source>
</evidence>
<reference evidence="1 2" key="1">
    <citation type="submission" date="2019-02" db="EMBL/GenBank/DDBJ databases">
        <title>Deep-cultivation of Planctomycetes and their phenomic and genomic characterization uncovers novel biology.</title>
        <authorList>
            <person name="Wiegand S."/>
            <person name="Jogler M."/>
            <person name="Boedeker C."/>
            <person name="Pinto D."/>
            <person name="Vollmers J."/>
            <person name="Rivas-Marin E."/>
            <person name="Kohn T."/>
            <person name="Peeters S.H."/>
            <person name="Heuer A."/>
            <person name="Rast P."/>
            <person name="Oberbeckmann S."/>
            <person name="Bunk B."/>
            <person name="Jeske O."/>
            <person name="Meyerdierks A."/>
            <person name="Storesund J.E."/>
            <person name="Kallscheuer N."/>
            <person name="Luecker S."/>
            <person name="Lage O.M."/>
            <person name="Pohl T."/>
            <person name="Merkel B.J."/>
            <person name="Hornburger P."/>
            <person name="Mueller R.-W."/>
            <person name="Bruemmer F."/>
            <person name="Labrenz M."/>
            <person name="Spormann A.M."/>
            <person name="Op den Camp H."/>
            <person name="Overmann J."/>
            <person name="Amann R."/>
            <person name="Jetten M.S.M."/>
            <person name="Mascher T."/>
            <person name="Medema M.H."/>
            <person name="Devos D.P."/>
            <person name="Kaster A.-K."/>
            <person name="Ovreas L."/>
            <person name="Rohde M."/>
            <person name="Galperin M.Y."/>
            <person name="Jogler C."/>
        </authorList>
    </citation>
    <scope>NUCLEOTIDE SEQUENCE [LARGE SCALE GENOMIC DNA]</scope>
    <source>
        <strain evidence="1 2">Poly30</strain>
    </source>
</reference>
<protein>
    <submittedName>
        <fullName evidence="1">Uncharacterized protein</fullName>
    </submittedName>
</protein>
<dbReference type="EMBL" id="CP036434">
    <property type="protein sequence ID" value="QDV05872.1"/>
    <property type="molecule type" value="Genomic_DNA"/>
</dbReference>
<name>A0A518EP56_9BACT</name>
<proteinExistence type="predicted"/>
<dbReference type="AlphaFoldDB" id="A0A518EP56"/>
<evidence type="ECO:0000313" key="1">
    <source>
        <dbReference type="EMBL" id="QDV05872.1"/>
    </source>
</evidence>
<sequence>MGRNSDLDFSLDGPPNLEHDTVANGLMLAGYRVQANQIHGIAGALLMTRAHDMTGLAFGAFNGISGKQTGLSVGLFNHAAELNGVQIGLLNHVADNPRWLRWLPVVNARF</sequence>
<dbReference type="OrthoDB" id="980730at2"/>
<dbReference type="RefSeq" id="WP_145195543.1">
    <property type="nucleotide sequence ID" value="NZ_CP036434.1"/>
</dbReference>